<dbReference type="STRING" id="106549.A0A540L7N1"/>
<sequence length="209" mass="22629">MASLPLFFLGFLVLGEDLSWAQEHPHPCDETPWPGVQCEIGDENPPIFHVTKIHIGPDTRTPPCKSSASLSSSLLKLPYLKNCALSLDNSRLNGIVPTSLGTLPSLDRLNLSNNQLSGALSLPEDFIERLGKKLDVRGNNGLCAINPLYKKKKGTSANLISTPLCLNASEATNDTALAGEEEEPNVSERMKPFGQYPVENNSSGFLCVK</sequence>
<feature type="signal peptide" evidence="1">
    <location>
        <begin position="1"/>
        <end position="21"/>
    </location>
</feature>
<feature type="chain" id="PRO_5021900143" description="Leucine-rich repeat-containing N-terminal plant-type domain-containing protein" evidence="1">
    <location>
        <begin position="22"/>
        <end position="209"/>
    </location>
</feature>
<keyword evidence="3" id="KW-1185">Reference proteome</keyword>
<dbReference type="InterPro" id="IPR032675">
    <property type="entry name" value="LRR_dom_sf"/>
</dbReference>
<gene>
    <name evidence="2" type="ORF">C1H46_031929</name>
</gene>
<proteinExistence type="predicted"/>
<keyword evidence="1" id="KW-0732">Signal</keyword>
<dbReference type="Proteomes" id="UP000315295">
    <property type="component" value="Unassembled WGS sequence"/>
</dbReference>
<evidence type="ECO:0008006" key="4">
    <source>
        <dbReference type="Google" id="ProtNLM"/>
    </source>
</evidence>
<dbReference type="PANTHER" id="PTHR48010">
    <property type="entry name" value="OS05G0588300 PROTEIN"/>
    <property type="match status" value="1"/>
</dbReference>
<dbReference type="Gene3D" id="3.80.10.10">
    <property type="entry name" value="Ribonuclease Inhibitor"/>
    <property type="match status" value="1"/>
</dbReference>
<dbReference type="SUPFAM" id="SSF52058">
    <property type="entry name" value="L domain-like"/>
    <property type="match status" value="1"/>
</dbReference>
<dbReference type="InterPro" id="IPR050994">
    <property type="entry name" value="At_inactive_RLKs"/>
</dbReference>
<protein>
    <recommendedName>
        <fullName evidence="4">Leucine-rich repeat-containing N-terminal plant-type domain-containing protein</fullName>
    </recommendedName>
</protein>
<evidence type="ECO:0000256" key="1">
    <source>
        <dbReference type="SAM" id="SignalP"/>
    </source>
</evidence>
<dbReference type="PANTHER" id="PTHR48010:SF19">
    <property type="entry name" value="PROTEIN KINASE DOMAIN-CONTAINING PROTEIN"/>
    <property type="match status" value="1"/>
</dbReference>
<dbReference type="AlphaFoldDB" id="A0A540L7N1"/>
<evidence type="ECO:0000313" key="3">
    <source>
        <dbReference type="Proteomes" id="UP000315295"/>
    </source>
</evidence>
<accession>A0A540L7N1</accession>
<comment type="caution">
    <text evidence="2">The sequence shown here is derived from an EMBL/GenBank/DDBJ whole genome shotgun (WGS) entry which is preliminary data.</text>
</comment>
<evidence type="ECO:0000313" key="2">
    <source>
        <dbReference type="EMBL" id="TQD82493.1"/>
    </source>
</evidence>
<dbReference type="EMBL" id="VIEB01000718">
    <property type="protein sequence ID" value="TQD82493.1"/>
    <property type="molecule type" value="Genomic_DNA"/>
</dbReference>
<organism evidence="2 3">
    <name type="scientific">Malus baccata</name>
    <name type="common">Siberian crab apple</name>
    <name type="synonym">Pyrus baccata</name>
    <dbReference type="NCBI Taxonomy" id="106549"/>
    <lineage>
        <taxon>Eukaryota</taxon>
        <taxon>Viridiplantae</taxon>
        <taxon>Streptophyta</taxon>
        <taxon>Embryophyta</taxon>
        <taxon>Tracheophyta</taxon>
        <taxon>Spermatophyta</taxon>
        <taxon>Magnoliopsida</taxon>
        <taxon>eudicotyledons</taxon>
        <taxon>Gunneridae</taxon>
        <taxon>Pentapetalae</taxon>
        <taxon>rosids</taxon>
        <taxon>fabids</taxon>
        <taxon>Rosales</taxon>
        <taxon>Rosaceae</taxon>
        <taxon>Amygdaloideae</taxon>
        <taxon>Maleae</taxon>
        <taxon>Malus</taxon>
    </lineage>
</organism>
<name>A0A540L7N1_MALBA</name>
<reference evidence="2 3" key="1">
    <citation type="journal article" date="2019" name="G3 (Bethesda)">
        <title>Sequencing of a Wild Apple (Malus baccata) Genome Unravels the Differences Between Cultivated and Wild Apple Species Regarding Disease Resistance and Cold Tolerance.</title>
        <authorList>
            <person name="Chen X."/>
        </authorList>
    </citation>
    <scope>NUCLEOTIDE SEQUENCE [LARGE SCALE GENOMIC DNA]</scope>
    <source>
        <strain evidence="3">cv. Shandingzi</strain>
        <tissue evidence="2">Leaves</tissue>
    </source>
</reference>